<feature type="compositionally biased region" description="Basic and acidic residues" evidence="1">
    <location>
        <begin position="10"/>
        <end position="26"/>
    </location>
</feature>
<evidence type="ECO:0000256" key="1">
    <source>
        <dbReference type="SAM" id="MobiDB-lite"/>
    </source>
</evidence>
<gene>
    <name evidence="2" type="ORF">ABVK25_000798</name>
</gene>
<dbReference type="Proteomes" id="UP001590951">
    <property type="component" value="Unassembled WGS sequence"/>
</dbReference>
<organism evidence="2 3">
    <name type="scientific">Lepraria finkii</name>
    <dbReference type="NCBI Taxonomy" id="1340010"/>
    <lineage>
        <taxon>Eukaryota</taxon>
        <taxon>Fungi</taxon>
        <taxon>Dikarya</taxon>
        <taxon>Ascomycota</taxon>
        <taxon>Pezizomycotina</taxon>
        <taxon>Lecanoromycetes</taxon>
        <taxon>OSLEUM clade</taxon>
        <taxon>Lecanoromycetidae</taxon>
        <taxon>Lecanorales</taxon>
        <taxon>Lecanorineae</taxon>
        <taxon>Stereocaulaceae</taxon>
        <taxon>Lepraria</taxon>
    </lineage>
</organism>
<reference evidence="2 3" key="1">
    <citation type="submission" date="2024-09" db="EMBL/GenBank/DDBJ databases">
        <title>Rethinking Asexuality: The Enigmatic Case of Functional Sexual Genes in Lepraria (Stereocaulaceae).</title>
        <authorList>
            <person name="Doellman M."/>
            <person name="Sun Y."/>
            <person name="Barcenas-Pena A."/>
            <person name="Lumbsch H.T."/>
            <person name="Grewe F."/>
        </authorList>
    </citation>
    <scope>NUCLEOTIDE SEQUENCE [LARGE SCALE GENOMIC DNA]</scope>
    <source>
        <strain evidence="2 3">Grewe 0041</strain>
    </source>
</reference>
<sequence length="66" mass="7279">MDLATDIDEKEERQKTSDDQVSHASDEGAVETGIEDQGEEDVYVVLKSQRQEELGPDTKVTSIPVS</sequence>
<protein>
    <submittedName>
        <fullName evidence="2">Uncharacterized protein</fullName>
    </submittedName>
</protein>
<accession>A0ABR4BP61</accession>
<evidence type="ECO:0000313" key="3">
    <source>
        <dbReference type="Proteomes" id="UP001590951"/>
    </source>
</evidence>
<name>A0ABR4BP61_9LECA</name>
<keyword evidence="3" id="KW-1185">Reference proteome</keyword>
<proteinExistence type="predicted"/>
<dbReference type="EMBL" id="JBHFEH010000001">
    <property type="protein sequence ID" value="KAL2059505.1"/>
    <property type="molecule type" value="Genomic_DNA"/>
</dbReference>
<comment type="caution">
    <text evidence="2">The sequence shown here is derived from an EMBL/GenBank/DDBJ whole genome shotgun (WGS) entry which is preliminary data.</text>
</comment>
<evidence type="ECO:0000313" key="2">
    <source>
        <dbReference type="EMBL" id="KAL2059505.1"/>
    </source>
</evidence>
<feature type="region of interest" description="Disordered" evidence="1">
    <location>
        <begin position="1"/>
        <end position="40"/>
    </location>
</feature>